<dbReference type="AlphaFoldDB" id="A0A914ZQF7"/>
<proteinExistence type="predicted"/>
<protein>
    <submittedName>
        <fullName evidence="3">Acyltransferase 3 domain-containing protein</fullName>
    </submittedName>
</protein>
<evidence type="ECO:0000313" key="2">
    <source>
        <dbReference type="Proteomes" id="UP000887569"/>
    </source>
</evidence>
<keyword evidence="2" id="KW-1185">Reference proteome</keyword>
<evidence type="ECO:0000256" key="1">
    <source>
        <dbReference type="SAM" id="Phobius"/>
    </source>
</evidence>
<feature type="transmembrane region" description="Helical" evidence="1">
    <location>
        <begin position="7"/>
        <end position="29"/>
    </location>
</feature>
<accession>A0A914ZQF7</accession>
<sequence length="238" mass="27132">FICRFDLIQRFVVCGMSLAFPLIFLFLLFKPIVTTLRSFSEHTVLTFIENAAKTNISEKCAKSLQMVGPFLSAYDTIVDQKEFLISSYSVGMTNAVDGRDQFRWAHMMSRCQAVAAERSYSISENPTEYCVGRSANKDDPNTYGVCLPQPCHNDRYRLLEEWISLVRNSSHTKEAETVICQRSRKEKEWYEMWPPLLDFCITFTFILIIGLATAYDMARGGAMAECGQSSTIKQIFLA</sequence>
<organism evidence="2 3">
    <name type="scientific">Parascaris univalens</name>
    <name type="common">Nematode worm</name>
    <dbReference type="NCBI Taxonomy" id="6257"/>
    <lineage>
        <taxon>Eukaryota</taxon>
        <taxon>Metazoa</taxon>
        <taxon>Ecdysozoa</taxon>
        <taxon>Nematoda</taxon>
        <taxon>Chromadorea</taxon>
        <taxon>Rhabditida</taxon>
        <taxon>Spirurina</taxon>
        <taxon>Ascaridomorpha</taxon>
        <taxon>Ascaridoidea</taxon>
        <taxon>Ascarididae</taxon>
        <taxon>Parascaris</taxon>
    </lineage>
</organism>
<keyword evidence="1" id="KW-0812">Transmembrane</keyword>
<keyword evidence="1" id="KW-1133">Transmembrane helix</keyword>
<name>A0A914ZQF7_PARUN</name>
<dbReference type="Proteomes" id="UP000887569">
    <property type="component" value="Unplaced"/>
</dbReference>
<feature type="transmembrane region" description="Helical" evidence="1">
    <location>
        <begin position="196"/>
        <end position="215"/>
    </location>
</feature>
<evidence type="ECO:0000313" key="3">
    <source>
        <dbReference type="WBParaSite" id="PgB09_g047_t03"/>
    </source>
</evidence>
<keyword evidence="1" id="KW-0472">Membrane</keyword>
<reference evidence="3" key="1">
    <citation type="submission" date="2022-11" db="UniProtKB">
        <authorList>
            <consortium name="WormBaseParasite"/>
        </authorList>
    </citation>
    <scope>IDENTIFICATION</scope>
</reference>
<dbReference type="WBParaSite" id="PgB09_g047_t03">
    <property type="protein sequence ID" value="PgB09_g047_t03"/>
    <property type="gene ID" value="PgB09_g047"/>
</dbReference>